<dbReference type="GO" id="GO:0019901">
    <property type="term" value="F:protein kinase binding"/>
    <property type="evidence" value="ECO:0007669"/>
    <property type="project" value="InterPro"/>
</dbReference>
<dbReference type="InterPro" id="IPR036915">
    <property type="entry name" value="Cyclin-like_sf"/>
</dbReference>
<protein>
    <recommendedName>
        <fullName evidence="1">Cyclin N-terminal domain-containing protein</fullName>
    </recommendedName>
</protein>
<dbReference type="Gene3D" id="1.10.472.10">
    <property type="entry name" value="Cyclin-like"/>
    <property type="match status" value="1"/>
</dbReference>
<dbReference type="EMBL" id="JABFAI010000249">
    <property type="protein sequence ID" value="KAF4948957.1"/>
    <property type="molecule type" value="Genomic_DNA"/>
</dbReference>
<dbReference type="InterPro" id="IPR013922">
    <property type="entry name" value="Cyclin_PHO80-like"/>
</dbReference>
<evidence type="ECO:0000313" key="3">
    <source>
        <dbReference type="Proteomes" id="UP000604273"/>
    </source>
</evidence>
<dbReference type="AlphaFoldDB" id="A0A8H4T0J4"/>
<dbReference type="GO" id="GO:0016538">
    <property type="term" value="F:cyclin-dependent protein serine/threonine kinase regulator activity"/>
    <property type="evidence" value="ECO:0007669"/>
    <property type="project" value="TreeGrafter"/>
</dbReference>
<evidence type="ECO:0000259" key="1">
    <source>
        <dbReference type="Pfam" id="PF00134"/>
    </source>
</evidence>
<dbReference type="OrthoDB" id="10250320at2759"/>
<proteinExistence type="predicted"/>
<dbReference type="InterPro" id="IPR006671">
    <property type="entry name" value="Cyclin_N"/>
</dbReference>
<comment type="caution">
    <text evidence="2">The sequence shown here is derived from an EMBL/GenBank/DDBJ whole genome shotgun (WGS) entry which is preliminary data.</text>
</comment>
<dbReference type="GO" id="GO:0000307">
    <property type="term" value="C:cyclin-dependent protein kinase holoenzyme complex"/>
    <property type="evidence" value="ECO:0007669"/>
    <property type="project" value="TreeGrafter"/>
</dbReference>
<sequence>MSSYSTAPPSHSVARPLTDAFVDLYFMNYITAMATDAVPYLQRNPKYSTEICTCNGGLAIKNTLPSLSSFTRTLMMAFKLPRVVIIASAVYLGRWRLQHPGASGSNPSAPHRLVLTSMIIAVKHLYDNPPPNARWVKFLHKSGIHYFDVEHINSMETEMLYDLGWNILMSPADVRRVSEPVLFVLGGELLNYAQQC</sequence>
<name>A0A8H4T0J4_9HYPO</name>
<organism evidence="2 3">
    <name type="scientific">Fusarium gaditjirri</name>
    <dbReference type="NCBI Taxonomy" id="282569"/>
    <lineage>
        <taxon>Eukaryota</taxon>
        <taxon>Fungi</taxon>
        <taxon>Dikarya</taxon>
        <taxon>Ascomycota</taxon>
        <taxon>Pezizomycotina</taxon>
        <taxon>Sordariomycetes</taxon>
        <taxon>Hypocreomycetidae</taxon>
        <taxon>Hypocreales</taxon>
        <taxon>Nectriaceae</taxon>
        <taxon>Fusarium</taxon>
        <taxon>Fusarium nisikadoi species complex</taxon>
    </lineage>
</organism>
<reference evidence="2" key="2">
    <citation type="submission" date="2020-05" db="EMBL/GenBank/DDBJ databases">
        <authorList>
            <person name="Kim H.-S."/>
            <person name="Proctor R.H."/>
            <person name="Brown D.W."/>
        </authorList>
    </citation>
    <scope>NUCLEOTIDE SEQUENCE</scope>
    <source>
        <strain evidence="2">NRRL 45417</strain>
    </source>
</reference>
<evidence type="ECO:0000313" key="2">
    <source>
        <dbReference type="EMBL" id="KAF4948957.1"/>
    </source>
</evidence>
<dbReference type="GO" id="GO:0005634">
    <property type="term" value="C:nucleus"/>
    <property type="evidence" value="ECO:0007669"/>
    <property type="project" value="TreeGrafter"/>
</dbReference>
<gene>
    <name evidence="2" type="ORF">FGADI_9241</name>
</gene>
<dbReference type="PANTHER" id="PTHR15615:SF108">
    <property type="entry name" value="PROTEIN CNPPD1"/>
    <property type="match status" value="1"/>
</dbReference>
<dbReference type="Proteomes" id="UP000604273">
    <property type="component" value="Unassembled WGS sequence"/>
</dbReference>
<dbReference type="PANTHER" id="PTHR15615">
    <property type="match status" value="1"/>
</dbReference>
<dbReference type="SUPFAM" id="SSF47954">
    <property type="entry name" value="Cyclin-like"/>
    <property type="match status" value="1"/>
</dbReference>
<dbReference type="CDD" id="cd20557">
    <property type="entry name" value="CYCLIN_ScPCL1-like"/>
    <property type="match status" value="1"/>
</dbReference>
<keyword evidence="3" id="KW-1185">Reference proteome</keyword>
<feature type="domain" description="Cyclin N-terminal" evidence="1">
    <location>
        <begin position="71"/>
        <end position="167"/>
    </location>
</feature>
<dbReference type="Pfam" id="PF00134">
    <property type="entry name" value="Cyclin_N"/>
    <property type="match status" value="1"/>
</dbReference>
<accession>A0A8H4T0J4</accession>
<reference evidence="2" key="1">
    <citation type="journal article" date="2020" name="BMC Genomics">
        <title>Correction to: Identification and distribution of gene clusters required for synthesis of sphingolipid metabolism inhibitors in diverse species of the filamentous fungus Fusarium.</title>
        <authorList>
            <person name="Kim H.S."/>
            <person name="Lohmar J.M."/>
            <person name="Busman M."/>
            <person name="Brown D.W."/>
            <person name="Naumann T.A."/>
            <person name="Divon H.H."/>
            <person name="Lysoe E."/>
            <person name="Uhlig S."/>
            <person name="Proctor R.H."/>
        </authorList>
    </citation>
    <scope>NUCLEOTIDE SEQUENCE</scope>
    <source>
        <strain evidence="2">NRRL 45417</strain>
    </source>
</reference>